<organism evidence="2 3">
    <name type="scientific">Rotaria magnacalcarata</name>
    <dbReference type="NCBI Taxonomy" id="392030"/>
    <lineage>
        <taxon>Eukaryota</taxon>
        <taxon>Metazoa</taxon>
        <taxon>Spiralia</taxon>
        <taxon>Gnathifera</taxon>
        <taxon>Rotifera</taxon>
        <taxon>Eurotatoria</taxon>
        <taxon>Bdelloidea</taxon>
        <taxon>Philodinida</taxon>
        <taxon>Philodinidae</taxon>
        <taxon>Rotaria</taxon>
    </lineage>
</organism>
<protein>
    <recommendedName>
        <fullName evidence="1">Reverse transcriptase/retrotransposon-derived protein RNase H-like domain-containing protein</fullName>
    </recommendedName>
</protein>
<dbReference type="EMBL" id="CAJOBG010069123">
    <property type="protein sequence ID" value="CAF4586871.1"/>
    <property type="molecule type" value="Genomic_DNA"/>
</dbReference>
<dbReference type="InterPro" id="IPR051320">
    <property type="entry name" value="Viral_Replic_Matur_Polypro"/>
</dbReference>
<dbReference type="Gene3D" id="3.30.70.270">
    <property type="match status" value="1"/>
</dbReference>
<reference evidence="2" key="1">
    <citation type="submission" date="2021-02" db="EMBL/GenBank/DDBJ databases">
        <authorList>
            <person name="Nowell W R."/>
        </authorList>
    </citation>
    <scope>NUCLEOTIDE SEQUENCE</scope>
</reference>
<feature type="domain" description="Reverse transcriptase/retrotransposon-derived protein RNase H-like" evidence="1">
    <location>
        <begin position="83"/>
        <end position="127"/>
    </location>
</feature>
<keyword evidence="3" id="KW-1185">Reference proteome</keyword>
<dbReference type="Proteomes" id="UP000663866">
    <property type="component" value="Unassembled WGS sequence"/>
</dbReference>
<dbReference type="InterPro" id="IPR043502">
    <property type="entry name" value="DNA/RNA_pol_sf"/>
</dbReference>
<evidence type="ECO:0000313" key="3">
    <source>
        <dbReference type="Proteomes" id="UP000663866"/>
    </source>
</evidence>
<dbReference type="SUPFAM" id="SSF56672">
    <property type="entry name" value="DNA/RNA polymerases"/>
    <property type="match status" value="1"/>
</dbReference>
<dbReference type="Pfam" id="PF17919">
    <property type="entry name" value="RT_RNaseH_2"/>
    <property type="match status" value="1"/>
</dbReference>
<dbReference type="AlphaFoldDB" id="A0A821B3H7"/>
<name>A0A821B3H7_9BILA</name>
<gene>
    <name evidence="2" type="ORF">OVN521_LOCUS44640</name>
</gene>
<comment type="caution">
    <text evidence="2">The sequence shown here is derived from an EMBL/GenBank/DDBJ whole genome shotgun (WGS) entry which is preliminary data.</text>
</comment>
<accession>A0A821B3H7</accession>
<dbReference type="PANTHER" id="PTHR33064:SF37">
    <property type="entry name" value="RIBONUCLEASE H"/>
    <property type="match status" value="1"/>
</dbReference>
<proteinExistence type="predicted"/>
<sequence>TQTDYLGHQISNGEIRPSSYNISGLLNTKVPQTPDEACKFVKAAEYYRKFIPNFSQIAEPLRKFVPTTRTQQKKGQKTTITLTQDEINAFDQLKHHLTTDLVLRLPNIRFPFKVQTDASDEGIGAVL</sequence>
<dbReference type="InterPro" id="IPR043128">
    <property type="entry name" value="Rev_trsase/Diguanyl_cyclase"/>
</dbReference>
<feature type="non-terminal residue" evidence="2">
    <location>
        <position position="127"/>
    </location>
</feature>
<dbReference type="InterPro" id="IPR041577">
    <property type="entry name" value="RT_RNaseH_2"/>
</dbReference>
<dbReference type="PANTHER" id="PTHR33064">
    <property type="entry name" value="POL PROTEIN"/>
    <property type="match status" value="1"/>
</dbReference>
<evidence type="ECO:0000313" key="2">
    <source>
        <dbReference type="EMBL" id="CAF4586871.1"/>
    </source>
</evidence>
<feature type="non-terminal residue" evidence="2">
    <location>
        <position position="1"/>
    </location>
</feature>
<evidence type="ECO:0000259" key="1">
    <source>
        <dbReference type="Pfam" id="PF17919"/>
    </source>
</evidence>